<dbReference type="GO" id="GO:0005829">
    <property type="term" value="C:cytosol"/>
    <property type="evidence" value="ECO:0007669"/>
    <property type="project" value="UniProtKB-SubCell"/>
</dbReference>
<accession>A0A3L8RYP1</accession>
<organism evidence="16 17">
    <name type="scientific">Chloebia gouldiae</name>
    <name type="common">Gouldian finch</name>
    <name type="synonym">Erythrura gouldiae</name>
    <dbReference type="NCBI Taxonomy" id="44316"/>
    <lineage>
        <taxon>Eukaryota</taxon>
        <taxon>Metazoa</taxon>
        <taxon>Chordata</taxon>
        <taxon>Craniata</taxon>
        <taxon>Vertebrata</taxon>
        <taxon>Euteleostomi</taxon>
        <taxon>Archelosauria</taxon>
        <taxon>Archosauria</taxon>
        <taxon>Dinosauria</taxon>
        <taxon>Saurischia</taxon>
        <taxon>Theropoda</taxon>
        <taxon>Coelurosauria</taxon>
        <taxon>Aves</taxon>
        <taxon>Neognathae</taxon>
        <taxon>Neoaves</taxon>
        <taxon>Telluraves</taxon>
        <taxon>Australaves</taxon>
        <taxon>Passeriformes</taxon>
        <taxon>Passeroidea</taxon>
        <taxon>Passeridae</taxon>
        <taxon>Chloebia</taxon>
    </lineage>
</organism>
<evidence type="ECO:0000256" key="14">
    <source>
        <dbReference type="SAM" id="MobiDB-lite"/>
    </source>
</evidence>
<feature type="region of interest" description="Disordered" evidence="14">
    <location>
        <begin position="934"/>
        <end position="987"/>
    </location>
</feature>
<dbReference type="EC" id="2.3.1.97" evidence="4"/>
<dbReference type="InterPro" id="IPR000903">
    <property type="entry name" value="NMT"/>
</dbReference>
<dbReference type="Gene3D" id="3.40.630.170">
    <property type="match status" value="2"/>
</dbReference>
<dbReference type="InterPro" id="IPR022676">
    <property type="entry name" value="NMT_N"/>
</dbReference>
<evidence type="ECO:0000256" key="10">
    <source>
        <dbReference type="ARBA" id="ARBA00040990"/>
    </source>
</evidence>
<evidence type="ECO:0000313" key="17">
    <source>
        <dbReference type="Proteomes" id="UP000276834"/>
    </source>
</evidence>
<keyword evidence="7" id="KW-0808">Transferase</keyword>
<evidence type="ECO:0000256" key="8">
    <source>
        <dbReference type="ARBA" id="ARBA00023136"/>
    </source>
</evidence>
<dbReference type="EMBL" id="QUSF01000114">
    <property type="protein sequence ID" value="RLV91125.1"/>
    <property type="molecule type" value="Genomic_DNA"/>
</dbReference>
<comment type="caution">
    <text evidence="16">The sequence shown here is derived from an EMBL/GenBank/DDBJ whole genome shotgun (WGS) entry which is preliminary data.</text>
</comment>
<feature type="domain" description="Glycylpeptide N-tetradecanoyltransferase N-terminal" evidence="15">
    <location>
        <begin position="1704"/>
        <end position="1733"/>
    </location>
</feature>
<evidence type="ECO:0000256" key="1">
    <source>
        <dbReference type="ARBA" id="ARBA00004170"/>
    </source>
</evidence>
<comment type="similarity">
    <text evidence="3">Belongs to the NMT family.</text>
</comment>
<keyword evidence="17" id="KW-1185">Reference proteome</keyword>
<dbReference type="PROSITE" id="PS51257">
    <property type="entry name" value="PROKAR_LIPOPROTEIN"/>
    <property type="match status" value="1"/>
</dbReference>
<name>A0A3L8RYP1_CHLGU</name>
<evidence type="ECO:0000256" key="5">
    <source>
        <dbReference type="ARBA" id="ARBA00022490"/>
    </source>
</evidence>
<evidence type="ECO:0000256" key="7">
    <source>
        <dbReference type="ARBA" id="ARBA00022679"/>
    </source>
</evidence>
<evidence type="ECO:0000256" key="2">
    <source>
        <dbReference type="ARBA" id="ARBA00004514"/>
    </source>
</evidence>
<dbReference type="GO" id="GO:0004379">
    <property type="term" value="F:glycylpeptide N-tetradecanoyltransferase activity"/>
    <property type="evidence" value="ECO:0007669"/>
    <property type="project" value="UniProtKB-EC"/>
</dbReference>
<evidence type="ECO:0000256" key="4">
    <source>
        <dbReference type="ARBA" id="ARBA00012923"/>
    </source>
</evidence>
<evidence type="ECO:0000259" key="15">
    <source>
        <dbReference type="Pfam" id="PF01233"/>
    </source>
</evidence>
<keyword evidence="5" id="KW-0963">Cytoplasm</keyword>
<keyword evidence="9" id="KW-0012">Acyltransferase</keyword>
<dbReference type="PANTHER" id="PTHR11377">
    <property type="entry name" value="N-MYRISTOYL TRANSFERASE"/>
    <property type="match status" value="1"/>
</dbReference>
<gene>
    <name evidence="16" type="ORF">DV515_00014207</name>
</gene>
<comment type="subcellular location">
    <subcellularLocation>
        <location evidence="2">Cytoplasm</location>
        <location evidence="2">Cytosol</location>
    </subcellularLocation>
    <subcellularLocation>
        <location evidence="1">Membrane</location>
        <topology evidence="1">Peripheral membrane protein</topology>
    </subcellularLocation>
</comment>
<evidence type="ECO:0000256" key="13">
    <source>
        <dbReference type="ARBA" id="ARBA00048276"/>
    </source>
</evidence>
<keyword evidence="6" id="KW-0597">Phosphoprotein</keyword>
<dbReference type="Pfam" id="PF01233">
    <property type="entry name" value="NMT"/>
    <property type="match status" value="2"/>
</dbReference>
<evidence type="ECO:0000256" key="9">
    <source>
        <dbReference type="ARBA" id="ARBA00023315"/>
    </source>
</evidence>
<reference evidence="16 17" key="1">
    <citation type="journal article" date="2018" name="Proc. R. Soc. B">
        <title>A non-coding region near Follistatin controls head colour polymorphism in the Gouldian finch.</title>
        <authorList>
            <person name="Toomey M.B."/>
            <person name="Marques C.I."/>
            <person name="Andrade P."/>
            <person name="Araujo P.M."/>
            <person name="Sabatino S."/>
            <person name="Gazda M.A."/>
            <person name="Afonso S."/>
            <person name="Lopes R.J."/>
            <person name="Corbo J.C."/>
            <person name="Carneiro M."/>
        </authorList>
    </citation>
    <scope>NUCLEOTIDE SEQUENCE [LARGE SCALE GENOMIC DNA]</scope>
    <source>
        <strain evidence="16">Red01</strain>
        <tissue evidence="16">Muscle</tissue>
    </source>
</reference>
<dbReference type="Proteomes" id="UP000276834">
    <property type="component" value="Unassembled WGS sequence"/>
</dbReference>
<proteinExistence type="inferred from homology"/>
<keyword evidence="8" id="KW-0472">Membrane</keyword>
<dbReference type="InterPro" id="IPR022678">
    <property type="entry name" value="NMT_CS"/>
</dbReference>
<dbReference type="InterPro" id="IPR016181">
    <property type="entry name" value="Acyl_CoA_acyltransferase"/>
</dbReference>
<dbReference type="PANTHER" id="PTHR11377:SF7">
    <property type="entry name" value="GLYCYLPEPTIDE N-TETRADECANOYLTRANSFERASE 1"/>
    <property type="match status" value="1"/>
</dbReference>
<feature type="domain" description="Glycylpeptide N-tetradecanoyltransferase N-terminal" evidence="15">
    <location>
        <begin position="2018"/>
        <end position="2073"/>
    </location>
</feature>
<evidence type="ECO:0000256" key="3">
    <source>
        <dbReference type="ARBA" id="ARBA00009469"/>
    </source>
</evidence>
<evidence type="ECO:0000256" key="6">
    <source>
        <dbReference type="ARBA" id="ARBA00022553"/>
    </source>
</evidence>
<dbReference type="Gene3D" id="3.40.630.30">
    <property type="match status" value="1"/>
</dbReference>
<protein>
    <recommendedName>
        <fullName evidence="10">Glycylpeptide N-tetradecanoyltransferase 1</fullName>
        <ecNumber evidence="4">2.3.1.97</ecNumber>
    </recommendedName>
    <alternativeName>
        <fullName evidence="12">Myristoyl-CoA:protein N-myristoyltransferase 1</fullName>
    </alternativeName>
    <alternativeName>
        <fullName evidence="11">Peptide N-myristoyltransferase 1</fullName>
    </alternativeName>
</protein>
<sequence length="2363" mass="255138">MIRFETRCSITAAPQPSGSSCPLPGKGVFWRPPGHHSGHLEELEYHKQPGEYPGGNRLEITPKAWLVGTAIRSMRQGGFGALWGRPSGGNEDGFLSGCTAINSVDSIPCIPLQWGVGVFPVTPLTPSPKTGQGKGFELPGFVEPHSEPCPCQLVLLGDLFPDSGKAGALHRLSLVGFSSGDSKDGSVPVFQAGRVGECPVAQLGWGRGAFPEGICGFGNPCHGKGFLGQALSSGSWDAVVGVGSTLVARWALGILPSSLPQPLTRSQRLQPKHPPSRLGELPTAGVVPLVLPPSGLGTPLDPGIDKWVLSSSLSLHESGVFQPLEGLSWWSRATFAFYSKRHLGMGKEGLDAAKVPLSSYFIPQCTSECKGIWEGKGLKCSWEGCGLLDVSWAGSSPFLGMKLLRPSWLLAEILEGGGLSQDAGGALSLIWGVSGGGTFQFSSIFLHAGDSSARLVFISWLEQGPSPGHATWNAKPHPTFCHPDFFQHPSVQVSWEHVSLPFGRGNFQCQSLGCAQEFSCCCQFRVKKAITHLSLKSIVVSAALCWRCCCCGGKAFSWQWEGSSTTGCWSLELLVLAVAGPQSCGFAPLLSLHVLLEKRGVLFTPFCGAPCPEPLLVPMPGMFPISWCPTQALLIACAACRVSAAVQGLGRGKASPAQQLHEHLPPSKLCFLPAPYLRDCPCCESCFGVQGRGPLCCGAQMHWDRTELSRVLAAGRALLAVSLPFLSHPSAQTCSSLPGLDFPLNPASPSSPITWLCCVRTSHVGSWDQHHNRHLSCLWHQDAAGTQARLREGFHTSSSSGMIMIWMSRAALQLWKEELWHLVQCPWPVTSLWCLNPLRGLIPGAGPVFCASTSILGLGKEEKAKAEHPTTPQGMWSPAAQGTVPTAQHTCGVGGVTPREFCAVGWVLGCTLCAWSIPLPGDLDSAGASRSLHFLQTNDSGAKKKKKKPKRKKEKGGGDQPDQAQDQPVKVTNPLPESCPRNSQPHPKALHLYLGHRKIPVGAEGIMQSLAGYPSQFRVRLAPPGPSSQTPAACHRQELPPANSKSCLQQHGAGFILSLWALPDPVQQPVIQETAWDTQGLTLLDLLGHTSAEASVVSRDSSGSCSLWMQCWVWVDPSVCAGCQVGRFAPGVNSLPAERIQEIQKAIELFSVGQGPAKTMEEASKRSYQFWDTQPVPKLGMCSPLVTCGPWGRPCPQRILGMLICGPQVSPCLAWASKAPKPILHHSATWARWMGRGVHRDKEPLQTSDPMPPAFVHPLIPILGPGVGSPQPSVPKFCVWCCHILGWTQSCPALPFWRLELPRQGSLVGKGAALGSRSSAELPHPCSAGLTLLCGTGREGEHKHQTSKDGEPPLLVLSAPYGHPSGASQLWALLQPFLLLLTACGSDLPLTPWQKLSEQMCQESCLSGRHSFPGSLGTKQLVPPWWLAPRGPGMLWHMALWAWGYLGLDNRMFLEAAWGGCDGRMSHGGAPGKVLAQAGIVGMGKDQASRVELEDAAVAESGHPMGSTLALKVLIPCPLSHPKIGGVGDMRYVGHQIEVLWRLGLTQQRTSSCSLLCLSGEVVNTHGPVEPDKDNIRQEPYTLPQGFTWDALDLGDRAHSCWSVLVGSSVLGCWRWFWGWKRVLHHSNSFYSSHTGQLGLVFSRGFLLWEPPLEHDPPPWETAQGFPVSCCCPCSVWHWSRGMAAHGAPVLWPHIECSGSWLGALKELYTLLNENYVEDDDNMFRFDYSPEFLLCRGCGMLTSLIPVTGLQLPLLITSLFFLNCPFPICHCVRCPSDTVRGAVTQPCLPLAPLRYGSLELWDEGSCQQLPLEAGHGVQELPWIPTVLVTSLSLSHPLAGHPRTRGRSRYTRDLGWEVTAEVCPLPRALRPPGWLPQWHCGKLVGFISAIPATIHIYDTFGSAQGVCLHCLPQHTAKPAPFSFGDVLLLGGEDPSPAQGGPVLESIVQTLLELWQPWGCDHSLGRRFPGQCPATGGLSKTSPCPFPEAGLEVDCPGRWSDPPRSGQSNLMLCIVSPPREKKMVEINFLCVHKKLRSKRVAPVLIREITRRVHLEGIFQAVYTAGVVLPKPVGTCRFLSADLPFPSPLVGFPRTGESDPTRGFSSHAPPRCPRASLPLPVCFRRYWHRSLNPRKLIEVKFSHLSRNMTMQRTTKLYRLPEVGASREQSSGLAARWARGETQTSFCLLVSHSLSLHLSKHSLGVTLDRVIPQLEMEEKEANCIKIATTFPDLVGSFLSARTSPLGWKLLPPTATQTAAAGLELLVFAQKLSPRADLGLLSHPNPELVIEFPTGNNTLWSLGHVSQPVPAVSGSRNLEGSRVCVVMGADLALGGLGHAVLSVISAIGVTADHIHPLLGTQGRELKMG</sequence>
<dbReference type="GO" id="GO:0016020">
    <property type="term" value="C:membrane"/>
    <property type="evidence" value="ECO:0007669"/>
    <property type="project" value="UniProtKB-SubCell"/>
</dbReference>
<dbReference type="PROSITE" id="PS00975">
    <property type="entry name" value="NMT_1"/>
    <property type="match status" value="1"/>
</dbReference>
<comment type="catalytic activity">
    <reaction evidence="13">
        <text>N-terminal glycyl-[protein] + tetradecanoyl-CoA = N-tetradecanoylglycyl-[protein] + CoA + H(+)</text>
        <dbReference type="Rhea" id="RHEA:15521"/>
        <dbReference type="Rhea" id="RHEA-COMP:12666"/>
        <dbReference type="Rhea" id="RHEA-COMP:12667"/>
        <dbReference type="ChEBI" id="CHEBI:15378"/>
        <dbReference type="ChEBI" id="CHEBI:57287"/>
        <dbReference type="ChEBI" id="CHEBI:57385"/>
        <dbReference type="ChEBI" id="CHEBI:64723"/>
        <dbReference type="ChEBI" id="CHEBI:133050"/>
        <dbReference type="EC" id="2.3.1.97"/>
    </reaction>
</comment>
<dbReference type="SUPFAM" id="SSF55729">
    <property type="entry name" value="Acyl-CoA N-acyltransferases (Nat)"/>
    <property type="match status" value="4"/>
</dbReference>
<feature type="compositionally biased region" description="Basic residues" evidence="14">
    <location>
        <begin position="943"/>
        <end position="954"/>
    </location>
</feature>
<evidence type="ECO:0000256" key="12">
    <source>
        <dbReference type="ARBA" id="ARBA00042432"/>
    </source>
</evidence>
<evidence type="ECO:0000256" key="11">
    <source>
        <dbReference type="ARBA" id="ARBA00042150"/>
    </source>
</evidence>
<evidence type="ECO:0000313" key="16">
    <source>
        <dbReference type="EMBL" id="RLV91125.1"/>
    </source>
</evidence>